<sequence length="65" mass="7633">MYQTVLGIKLLEKEKERIFMFLLSFSLVFAGPERGIEVSCALVSWVTDINFYLEGYHSRKMGYNY</sequence>
<dbReference type="EMBL" id="NPBY01000074">
    <property type="protein sequence ID" value="PAD72876.1"/>
    <property type="molecule type" value="Genomic_DNA"/>
</dbReference>
<name>A0A268EID1_9BACL</name>
<reference evidence="1 2" key="1">
    <citation type="submission" date="2017-07" db="EMBL/GenBank/DDBJ databases">
        <title>Isolation and whole genome analysis of endospore-forming bacteria from heroin.</title>
        <authorList>
            <person name="Kalinowski J."/>
            <person name="Ahrens B."/>
            <person name="Al-Dilaimi A."/>
            <person name="Winkler A."/>
            <person name="Wibberg D."/>
            <person name="Schleenbecker U."/>
            <person name="Ruckert C."/>
            <person name="Wolfel R."/>
            <person name="Grass G."/>
        </authorList>
    </citation>
    <scope>NUCLEOTIDE SEQUENCE [LARGE SCALE GENOMIC DNA]</scope>
    <source>
        <strain evidence="1 2">7537-G1</strain>
    </source>
</reference>
<organism evidence="1 2">
    <name type="scientific">Paenibacillus campinasensis</name>
    <dbReference type="NCBI Taxonomy" id="66347"/>
    <lineage>
        <taxon>Bacteria</taxon>
        <taxon>Bacillati</taxon>
        <taxon>Bacillota</taxon>
        <taxon>Bacilli</taxon>
        <taxon>Bacillales</taxon>
        <taxon>Paenibacillaceae</taxon>
        <taxon>Paenibacillus</taxon>
    </lineage>
</organism>
<comment type="caution">
    <text evidence="1">The sequence shown here is derived from an EMBL/GenBank/DDBJ whole genome shotgun (WGS) entry which is preliminary data.</text>
</comment>
<protein>
    <submittedName>
        <fullName evidence="1">Uncharacterized protein</fullName>
    </submittedName>
</protein>
<dbReference type="AlphaFoldDB" id="A0A268EID1"/>
<proteinExistence type="predicted"/>
<accession>A0A268EID1</accession>
<evidence type="ECO:0000313" key="2">
    <source>
        <dbReference type="Proteomes" id="UP000215596"/>
    </source>
</evidence>
<dbReference type="Proteomes" id="UP000215596">
    <property type="component" value="Unassembled WGS sequence"/>
</dbReference>
<evidence type="ECO:0000313" key="1">
    <source>
        <dbReference type="EMBL" id="PAD72876.1"/>
    </source>
</evidence>
<gene>
    <name evidence="1" type="ORF">CHH67_21460</name>
</gene>